<dbReference type="AlphaFoldDB" id="L7F058"/>
<evidence type="ECO:0000313" key="1">
    <source>
        <dbReference type="EMBL" id="ELP64642.1"/>
    </source>
</evidence>
<dbReference type="Proteomes" id="UP000010931">
    <property type="component" value="Unassembled WGS sequence"/>
</dbReference>
<comment type="caution">
    <text evidence="1">The sequence shown here is derived from an EMBL/GenBank/DDBJ whole genome shotgun (WGS) entry which is preliminary data.</text>
</comment>
<protein>
    <submittedName>
        <fullName evidence="1">Uncharacterized protein</fullName>
    </submittedName>
</protein>
<accession>L7F058</accession>
<proteinExistence type="predicted"/>
<sequence>MSINPDDAVRERSRAWDLIGASPGGTVALRTSSSEPAGGTTANERYLDSEFVAIYW</sequence>
<name>L7F058_STRT8</name>
<dbReference type="EMBL" id="AEJB01000439">
    <property type="protein sequence ID" value="ELP64642.1"/>
    <property type="molecule type" value="Genomic_DNA"/>
</dbReference>
<organism evidence="1 2">
    <name type="scientific">Streptomyces turgidiscabies (strain Car8)</name>
    <dbReference type="NCBI Taxonomy" id="698760"/>
    <lineage>
        <taxon>Bacteria</taxon>
        <taxon>Bacillati</taxon>
        <taxon>Actinomycetota</taxon>
        <taxon>Actinomycetes</taxon>
        <taxon>Kitasatosporales</taxon>
        <taxon>Streptomycetaceae</taxon>
        <taxon>Streptomyces</taxon>
    </lineage>
</organism>
<evidence type="ECO:0000313" key="2">
    <source>
        <dbReference type="Proteomes" id="UP000010931"/>
    </source>
</evidence>
<keyword evidence="2" id="KW-1185">Reference proteome</keyword>
<reference evidence="1 2" key="1">
    <citation type="journal article" date="2011" name="Plasmid">
        <title>Streptomyces turgidiscabies Car8 contains a modular pathogenicity island that shares virulence genes with other actinobacterial plant pathogens.</title>
        <authorList>
            <person name="Huguet-Tapia J.C."/>
            <person name="Badger J.H."/>
            <person name="Loria R."/>
            <person name="Pettis G.S."/>
        </authorList>
    </citation>
    <scope>NUCLEOTIDE SEQUENCE [LARGE SCALE GENOMIC DNA]</scope>
    <source>
        <strain evidence="1 2">Car8</strain>
    </source>
</reference>
<gene>
    <name evidence="1" type="ORF">STRTUCAR8_05734</name>
</gene>